<accession>A0AA38RNB9</accession>
<keyword evidence="2" id="KW-0472">Membrane</keyword>
<evidence type="ECO:0000313" key="4">
    <source>
        <dbReference type="Proteomes" id="UP001174694"/>
    </source>
</evidence>
<dbReference type="AlphaFoldDB" id="A0AA38RNB9"/>
<feature type="compositionally biased region" description="Low complexity" evidence="1">
    <location>
        <begin position="111"/>
        <end position="120"/>
    </location>
</feature>
<evidence type="ECO:0000313" key="3">
    <source>
        <dbReference type="EMBL" id="KAJ9155208.1"/>
    </source>
</evidence>
<sequence length="200" mass="22338">MLLTSSQVSIAISSAIVVFFTLALFLSGYAIQQRTLRDLRAAIKPSPRPSPKIFLPDRFRKSTTELPDGTVVAVDDDFDRSAAARRIRRKRPGPVVEVRPTVPEDRTAGEQQQQQQQQQQNVMAPDKQGQAGQPAGKVSGAGSPWADRAAADSRDDDLVPNPNDNTQKPVSRAERRRLIKEEIRRLAQGEKPVYYQPRLW</sequence>
<protein>
    <submittedName>
        <fullName evidence="3">Uncharacterized protein</fullName>
    </submittedName>
</protein>
<evidence type="ECO:0000256" key="2">
    <source>
        <dbReference type="SAM" id="Phobius"/>
    </source>
</evidence>
<dbReference type="EMBL" id="JANBVO010000003">
    <property type="protein sequence ID" value="KAJ9155208.1"/>
    <property type="molecule type" value="Genomic_DNA"/>
</dbReference>
<feature type="region of interest" description="Disordered" evidence="1">
    <location>
        <begin position="85"/>
        <end position="175"/>
    </location>
</feature>
<keyword evidence="2" id="KW-1133">Transmembrane helix</keyword>
<evidence type="ECO:0000256" key="1">
    <source>
        <dbReference type="SAM" id="MobiDB-lite"/>
    </source>
</evidence>
<reference evidence="3" key="1">
    <citation type="submission" date="2022-07" db="EMBL/GenBank/DDBJ databases">
        <title>Fungi with potential for degradation of polypropylene.</title>
        <authorList>
            <person name="Gostincar C."/>
        </authorList>
    </citation>
    <scope>NUCLEOTIDE SEQUENCE</scope>
    <source>
        <strain evidence="3">EXF-13308</strain>
    </source>
</reference>
<organism evidence="3 4">
    <name type="scientific">Pleurostoma richardsiae</name>
    <dbReference type="NCBI Taxonomy" id="41990"/>
    <lineage>
        <taxon>Eukaryota</taxon>
        <taxon>Fungi</taxon>
        <taxon>Dikarya</taxon>
        <taxon>Ascomycota</taxon>
        <taxon>Pezizomycotina</taxon>
        <taxon>Sordariomycetes</taxon>
        <taxon>Sordariomycetidae</taxon>
        <taxon>Calosphaeriales</taxon>
        <taxon>Pleurostomataceae</taxon>
        <taxon>Pleurostoma</taxon>
    </lineage>
</organism>
<keyword evidence="2" id="KW-0812">Transmembrane</keyword>
<feature type="transmembrane region" description="Helical" evidence="2">
    <location>
        <begin position="6"/>
        <end position="31"/>
    </location>
</feature>
<name>A0AA38RNB9_9PEZI</name>
<proteinExistence type="predicted"/>
<keyword evidence="4" id="KW-1185">Reference proteome</keyword>
<dbReference type="Proteomes" id="UP001174694">
    <property type="component" value="Unassembled WGS sequence"/>
</dbReference>
<gene>
    <name evidence="3" type="ORF">NKR23_g1999</name>
</gene>
<comment type="caution">
    <text evidence="3">The sequence shown here is derived from an EMBL/GenBank/DDBJ whole genome shotgun (WGS) entry which is preliminary data.</text>
</comment>